<name>A0A0C9XQT5_9AGAR</name>
<evidence type="ECO:0000313" key="2">
    <source>
        <dbReference type="EMBL" id="KIJ98377.1"/>
    </source>
</evidence>
<protein>
    <submittedName>
        <fullName evidence="2">Unplaced genomic scaffold K443scaffold_135, whole genome shotgun sequence</fullName>
    </submittedName>
</protein>
<dbReference type="HOGENOM" id="CLU_2250563_0_0_1"/>
<reference evidence="2 3" key="1">
    <citation type="submission" date="2014-04" db="EMBL/GenBank/DDBJ databases">
        <authorList>
            <consortium name="DOE Joint Genome Institute"/>
            <person name="Kuo A."/>
            <person name="Kohler A."/>
            <person name="Nagy L.G."/>
            <person name="Floudas D."/>
            <person name="Copeland A."/>
            <person name="Barry K.W."/>
            <person name="Cichocki N."/>
            <person name="Veneault-Fourrey C."/>
            <person name="LaButti K."/>
            <person name="Lindquist E.A."/>
            <person name="Lipzen A."/>
            <person name="Lundell T."/>
            <person name="Morin E."/>
            <person name="Murat C."/>
            <person name="Sun H."/>
            <person name="Tunlid A."/>
            <person name="Henrissat B."/>
            <person name="Grigoriev I.V."/>
            <person name="Hibbett D.S."/>
            <person name="Martin F."/>
            <person name="Nordberg H.P."/>
            <person name="Cantor M.N."/>
            <person name="Hua S.X."/>
        </authorList>
    </citation>
    <scope>NUCLEOTIDE SEQUENCE [LARGE SCALE GENOMIC DNA]</scope>
    <source>
        <strain evidence="2 3">LaAM-08-1</strain>
    </source>
</reference>
<feature type="compositionally biased region" description="Basic and acidic residues" evidence="1">
    <location>
        <begin position="94"/>
        <end position="104"/>
    </location>
</feature>
<accession>A0A0C9XQT5</accession>
<feature type="region of interest" description="Disordered" evidence="1">
    <location>
        <begin position="78"/>
        <end position="104"/>
    </location>
</feature>
<evidence type="ECO:0000256" key="1">
    <source>
        <dbReference type="SAM" id="MobiDB-lite"/>
    </source>
</evidence>
<dbReference type="AlphaFoldDB" id="A0A0C9XQT5"/>
<dbReference type="EMBL" id="KN838670">
    <property type="protein sequence ID" value="KIJ98377.1"/>
    <property type="molecule type" value="Genomic_DNA"/>
</dbReference>
<keyword evidence="3" id="KW-1185">Reference proteome</keyword>
<organism evidence="2 3">
    <name type="scientific">Laccaria amethystina LaAM-08-1</name>
    <dbReference type="NCBI Taxonomy" id="1095629"/>
    <lineage>
        <taxon>Eukaryota</taxon>
        <taxon>Fungi</taxon>
        <taxon>Dikarya</taxon>
        <taxon>Basidiomycota</taxon>
        <taxon>Agaricomycotina</taxon>
        <taxon>Agaricomycetes</taxon>
        <taxon>Agaricomycetidae</taxon>
        <taxon>Agaricales</taxon>
        <taxon>Agaricineae</taxon>
        <taxon>Hydnangiaceae</taxon>
        <taxon>Laccaria</taxon>
    </lineage>
</organism>
<gene>
    <name evidence="2" type="ORF">K443DRAFT_9195</name>
</gene>
<proteinExistence type="predicted"/>
<dbReference type="Proteomes" id="UP000054477">
    <property type="component" value="Unassembled WGS sequence"/>
</dbReference>
<sequence length="104" mass="11747">MAISDTASPSRRCRFAQRARFAKPRPYDNYGEDYQLPKLGEPTSIRCEGPTGIYRDCRKENITNSSTAAEMERAIITHSKRRSHIRQSTAKPTTEGKEEALKAS</sequence>
<reference evidence="3" key="2">
    <citation type="submission" date="2015-01" db="EMBL/GenBank/DDBJ databases">
        <title>Evolutionary Origins and Diversification of the Mycorrhizal Mutualists.</title>
        <authorList>
            <consortium name="DOE Joint Genome Institute"/>
            <consortium name="Mycorrhizal Genomics Consortium"/>
            <person name="Kohler A."/>
            <person name="Kuo A."/>
            <person name="Nagy L.G."/>
            <person name="Floudas D."/>
            <person name="Copeland A."/>
            <person name="Barry K.W."/>
            <person name="Cichocki N."/>
            <person name="Veneault-Fourrey C."/>
            <person name="LaButti K."/>
            <person name="Lindquist E.A."/>
            <person name="Lipzen A."/>
            <person name="Lundell T."/>
            <person name="Morin E."/>
            <person name="Murat C."/>
            <person name="Riley R."/>
            <person name="Ohm R."/>
            <person name="Sun H."/>
            <person name="Tunlid A."/>
            <person name="Henrissat B."/>
            <person name="Grigoriev I.V."/>
            <person name="Hibbett D.S."/>
            <person name="Martin F."/>
        </authorList>
    </citation>
    <scope>NUCLEOTIDE SEQUENCE [LARGE SCALE GENOMIC DNA]</scope>
    <source>
        <strain evidence="3">LaAM-08-1</strain>
    </source>
</reference>
<evidence type="ECO:0000313" key="3">
    <source>
        <dbReference type="Proteomes" id="UP000054477"/>
    </source>
</evidence>